<feature type="region of interest" description="Disordered" evidence="1">
    <location>
        <begin position="1"/>
        <end position="61"/>
    </location>
</feature>
<proteinExistence type="predicted"/>
<sequence length="61" mass="6761">MYWRANCTKEDSGTNSQENILMGSQNGFSSESLGRLAPPTDPAPSYDEVMGRKVDNQLHTK</sequence>
<protein>
    <submittedName>
        <fullName evidence="2">Uncharacterized protein</fullName>
    </submittedName>
</protein>
<dbReference type="AlphaFoldDB" id="D6X4B9"/>
<dbReference type="EMBL" id="KQ971410">
    <property type="protein sequence ID" value="EEZ97291.1"/>
    <property type="molecule type" value="Genomic_DNA"/>
</dbReference>
<organism evidence="2 3">
    <name type="scientific">Tribolium castaneum</name>
    <name type="common">Red flour beetle</name>
    <dbReference type="NCBI Taxonomy" id="7070"/>
    <lineage>
        <taxon>Eukaryota</taxon>
        <taxon>Metazoa</taxon>
        <taxon>Ecdysozoa</taxon>
        <taxon>Arthropoda</taxon>
        <taxon>Hexapoda</taxon>
        <taxon>Insecta</taxon>
        <taxon>Pterygota</taxon>
        <taxon>Neoptera</taxon>
        <taxon>Endopterygota</taxon>
        <taxon>Coleoptera</taxon>
        <taxon>Polyphaga</taxon>
        <taxon>Cucujiformia</taxon>
        <taxon>Tenebrionidae</taxon>
        <taxon>Tenebrionidae incertae sedis</taxon>
        <taxon>Tribolium</taxon>
    </lineage>
</organism>
<feature type="compositionally biased region" description="Polar residues" evidence="1">
    <location>
        <begin position="13"/>
        <end position="32"/>
    </location>
</feature>
<accession>D6X4B9</accession>
<dbReference type="Proteomes" id="UP000007266">
    <property type="component" value="Unassembled WGS sequence"/>
</dbReference>
<reference evidence="2 3" key="1">
    <citation type="journal article" date="2008" name="Nature">
        <title>The genome of the model beetle and pest Tribolium castaneum.</title>
        <authorList>
            <consortium name="Tribolium Genome Sequencing Consortium"/>
            <person name="Richards S."/>
            <person name="Gibbs R.A."/>
            <person name="Weinstock G.M."/>
            <person name="Brown S.J."/>
            <person name="Denell R."/>
            <person name="Beeman R.W."/>
            <person name="Gibbs R."/>
            <person name="Beeman R.W."/>
            <person name="Brown S.J."/>
            <person name="Bucher G."/>
            <person name="Friedrich M."/>
            <person name="Grimmelikhuijzen C.J."/>
            <person name="Klingler M."/>
            <person name="Lorenzen M."/>
            <person name="Richards S."/>
            <person name="Roth S."/>
            <person name="Schroder R."/>
            <person name="Tautz D."/>
            <person name="Zdobnov E.M."/>
            <person name="Muzny D."/>
            <person name="Gibbs R.A."/>
            <person name="Weinstock G.M."/>
            <person name="Attaway T."/>
            <person name="Bell S."/>
            <person name="Buhay C.J."/>
            <person name="Chandrabose M.N."/>
            <person name="Chavez D."/>
            <person name="Clerk-Blankenburg K.P."/>
            <person name="Cree A."/>
            <person name="Dao M."/>
            <person name="Davis C."/>
            <person name="Chacko J."/>
            <person name="Dinh H."/>
            <person name="Dugan-Rocha S."/>
            <person name="Fowler G."/>
            <person name="Garner T.T."/>
            <person name="Garnes J."/>
            <person name="Gnirke A."/>
            <person name="Hawes A."/>
            <person name="Hernandez J."/>
            <person name="Hines S."/>
            <person name="Holder M."/>
            <person name="Hume J."/>
            <person name="Jhangiani S.N."/>
            <person name="Joshi V."/>
            <person name="Khan Z.M."/>
            <person name="Jackson L."/>
            <person name="Kovar C."/>
            <person name="Kowis A."/>
            <person name="Lee S."/>
            <person name="Lewis L.R."/>
            <person name="Margolis J."/>
            <person name="Morgan M."/>
            <person name="Nazareth L.V."/>
            <person name="Nguyen N."/>
            <person name="Okwuonu G."/>
            <person name="Parker D."/>
            <person name="Richards S."/>
            <person name="Ruiz S.J."/>
            <person name="Santibanez J."/>
            <person name="Savard J."/>
            <person name="Scherer S.E."/>
            <person name="Schneider B."/>
            <person name="Sodergren E."/>
            <person name="Tautz D."/>
            <person name="Vattahil S."/>
            <person name="Villasana D."/>
            <person name="White C.S."/>
            <person name="Wright R."/>
            <person name="Park Y."/>
            <person name="Beeman R.W."/>
            <person name="Lord J."/>
            <person name="Oppert B."/>
            <person name="Lorenzen M."/>
            <person name="Brown S."/>
            <person name="Wang L."/>
            <person name="Savard J."/>
            <person name="Tautz D."/>
            <person name="Richards S."/>
            <person name="Weinstock G."/>
            <person name="Gibbs R.A."/>
            <person name="Liu Y."/>
            <person name="Worley K."/>
            <person name="Weinstock G."/>
            <person name="Elsik C.G."/>
            <person name="Reese J.T."/>
            <person name="Elhaik E."/>
            <person name="Landan G."/>
            <person name="Graur D."/>
            <person name="Arensburger P."/>
            <person name="Atkinson P."/>
            <person name="Beeman R.W."/>
            <person name="Beidler J."/>
            <person name="Brown S.J."/>
            <person name="Demuth J.P."/>
            <person name="Drury D.W."/>
            <person name="Du Y.Z."/>
            <person name="Fujiwara H."/>
            <person name="Lorenzen M."/>
            <person name="Maselli V."/>
            <person name="Osanai M."/>
            <person name="Park Y."/>
            <person name="Robertson H.M."/>
            <person name="Tu Z."/>
            <person name="Wang J.J."/>
            <person name="Wang S."/>
            <person name="Richards S."/>
            <person name="Song H."/>
            <person name="Zhang L."/>
            <person name="Sodergren E."/>
            <person name="Werner D."/>
            <person name="Stanke M."/>
            <person name="Morgenstern B."/>
            <person name="Solovyev V."/>
            <person name="Kosarev P."/>
            <person name="Brown G."/>
            <person name="Chen H.C."/>
            <person name="Ermolaeva O."/>
            <person name="Hlavina W."/>
            <person name="Kapustin Y."/>
            <person name="Kiryutin B."/>
            <person name="Kitts P."/>
            <person name="Maglott D."/>
            <person name="Pruitt K."/>
            <person name="Sapojnikov V."/>
            <person name="Souvorov A."/>
            <person name="Mackey A.J."/>
            <person name="Waterhouse R.M."/>
            <person name="Wyder S."/>
            <person name="Zdobnov E.M."/>
            <person name="Zdobnov E.M."/>
            <person name="Wyder S."/>
            <person name="Kriventseva E.V."/>
            <person name="Kadowaki T."/>
            <person name="Bork P."/>
            <person name="Aranda M."/>
            <person name="Bao R."/>
            <person name="Beermann A."/>
            <person name="Berns N."/>
            <person name="Bolognesi R."/>
            <person name="Bonneton F."/>
            <person name="Bopp D."/>
            <person name="Brown S.J."/>
            <person name="Bucher G."/>
            <person name="Butts T."/>
            <person name="Chaumot A."/>
            <person name="Denell R.E."/>
            <person name="Ferrier D.E."/>
            <person name="Friedrich M."/>
            <person name="Gordon C.M."/>
            <person name="Jindra M."/>
            <person name="Klingler M."/>
            <person name="Lan Q."/>
            <person name="Lattorff H.M."/>
            <person name="Laudet V."/>
            <person name="von Levetsow C."/>
            <person name="Liu Z."/>
            <person name="Lutz R."/>
            <person name="Lynch J.A."/>
            <person name="da Fonseca R.N."/>
            <person name="Posnien N."/>
            <person name="Reuter R."/>
            <person name="Roth S."/>
            <person name="Savard J."/>
            <person name="Schinko J.B."/>
            <person name="Schmitt C."/>
            <person name="Schoppmeier M."/>
            <person name="Schroder R."/>
            <person name="Shippy T.D."/>
            <person name="Simonnet F."/>
            <person name="Marques-Souza H."/>
            <person name="Tautz D."/>
            <person name="Tomoyasu Y."/>
            <person name="Trauner J."/>
            <person name="Van der Zee M."/>
            <person name="Vervoort M."/>
            <person name="Wittkopp N."/>
            <person name="Wimmer E.A."/>
            <person name="Yang X."/>
            <person name="Jones A.K."/>
            <person name="Sattelle D.B."/>
            <person name="Ebert P.R."/>
            <person name="Nelson D."/>
            <person name="Scott J.G."/>
            <person name="Beeman R.W."/>
            <person name="Muthukrishnan S."/>
            <person name="Kramer K.J."/>
            <person name="Arakane Y."/>
            <person name="Beeman R.W."/>
            <person name="Zhu Q."/>
            <person name="Hogenkamp D."/>
            <person name="Dixit R."/>
            <person name="Oppert B."/>
            <person name="Jiang H."/>
            <person name="Zou Z."/>
            <person name="Marshall J."/>
            <person name="Elpidina E."/>
            <person name="Vinokurov K."/>
            <person name="Oppert C."/>
            <person name="Zou Z."/>
            <person name="Evans J."/>
            <person name="Lu Z."/>
            <person name="Zhao P."/>
            <person name="Sumathipala N."/>
            <person name="Altincicek B."/>
            <person name="Vilcinskas A."/>
            <person name="Williams M."/>
            <person name="Hultmark D."/>
            <person name="Hetru C."/>
            <person name="Jiang H."/>
            <person name="Grimmelikhuijzen C.J."/>
            <person name="Hauser F."/>
            <person name="Cazzamali G."/>
            <person name="Williamson M."/>
            <person name="Park Y."/>
            <person name="Li B."/>
            <person name="Tanaka Y."/>
            <person name="Predel R."/>
            <person name="Neupert S."/>
            <person name="Schachtner J."/>
            <person name="Verleyen P."/>
            <person name="Raible F."/>
            <person name="Bork P."/>
            <person name="Friedrich M."/>
            <person name="Walden K.K."/>
            <person name="Robertson H.M."/>
            <person name="Angeli S."/>
            <person name="Foret S."/>
            <person name="Bucher G."/>
            <person name="Schuetz S."/>
            <person name="Maleszka R."/>
            <person name="Wimmer E.A."/>
            <person name="Beeman R.W."/>
            <person name="Lorenzen M."/>
            <person name="Tomoyasu Y."/>
            <person name="Miller S.C."/>
            <person name="Grossmann D."/>
            <person name="Bucher G."/>
        </authorList>
    </citation>
    <scope>NUCLEOTIDE SEQUENCE [LARGE SCALE GENOMIC DNA]</scope>
    <source>
        <strain evidence="2 3">Georgia GA2</strain>
    </source>
</reference>
<evidence type="ECO:0000313" key="3">
    <source>
        <dbReference type="Proteomes" id="UP000007266"/>
    </source>
</evidence>
<dbReference type="HOGENOM" id="CLU_2925566_0_0_1"/>
<feature type="compositionally biased region" description="Basic and acidic residues" evidence="1">
    <location>
        <begin position="49"/>
        <end position="61"/>
    </location>
</feature>
<name>D6X4B9_TRICA</name>
<evidence type="ECO:0000313" key="2">
    <source>
        <dbReference type="EMBL" id="EEZ97291.1"/>
    </source>
</evidence>
<keyword evidence="3" id="KW-1185">Reference proteome</keyword>
<gene>
    <name evidence="2" type="primary">GLEAN_11096</name>
    <name evidence="2" type="ORF">TcasGA2_TC011096</name>
</gene>
<reference evidence="2 3" key="2">
    <citation type="journal article" date="2010" name="Nucleic Acids Res.">
        <title>BeetleBase in 2010: revisions to provide comprehensive genomic information for Tribolium castaneum.</title>
        <authorList>
            <person name="Kim H.S."/>
            <person name="Murphy T."/>
            <person name="Xia J."/>
            <person name="Caragea D."/>
            <person name="Park Y."/>
            <person name="Beeman R.W."/>
            <person name="Lorenzen M.D."/>
            <person name="Butcher S."/>
            <person name="Manak J.R."/>
            <person name="Brown S.J."/>
        </authorList>
    </citation>
    <scope>NUCLEOTIDE SEQUENCE [LARGE SCALE GENOMIC DNA]</scope>
    <source>
        <strain evidence="2 3">Georgia GA2</strain>
    </source>
</reference>
<evidence type="ECO:0000256" key="1">
    <source>
        <dbReference type="SAM" id="MobiDB-lite"/>
    </source>
</evidence>